<feature type="domain" description="Aminoglycoside phosphotransferase" evidence="1">
    <location>
        <begin position="54"/>
        <end position="227"/>
    </location>
</feature>
<dbReference type="SUPFAM" id="SSF56112">
    <property type="entry name" value="Protein kinase-like (PK-like)"/>
    <property type="match status" value="1"/>
</dbReference>
<dbReference type="PANTHER" id="PTHR21310:SF55">
    <property type="entry name" value="AMINOGLYCOSIDE PHOSPHOTRANSFERASE DOMAIN-CONTAINING PROTEIN"/>
    <property type="match status" value="1"/>
</dbReference>
<sequence>MSDKEHPTPRRIHISYPDAAQGKEIYNYFGNRVLEHTTSTGAVLAIKVNPVEGMQRSEADMMHSAATNGVMAPKVRCVYDLVTRRPIARAMVSERLPGMPLDEVWADLTDDHRAGIKDQLRVQLARMKACTQPFIERLGRQPTRNVYDRIPETYCGPFADEEEFDKWCLSRVGGGPFIRWKWQRRNSSSAFVLTHGDLAPRNILVYDGVMTGIVDWEASGFFPEYAEYAFVKQLVYQEHKWWIPILDEVLQLCLEQRLEFTYLAMDRAF</sequence>
<dbReference type="Gene3D" id="3.90.1200.10">
    <property type="match status" value="1"/>
</dbReference>
<dbReference type="PANTHER" id="PTHR21310">
    <property type="entry name" value="AMINOGLYCOSIDE PHOSPHOTRANSFERASE-RELATED-RELATED"/>
    <property type="match status" value="1"/>
</dbReference>
<dbReference type="InterPro" id="IPR011009">
    <property type="entry name" value="Kinase-like_dom_sf"/>
</dbReference>
<accession>A0A2S4L1G6</accession>
<dbReference type="EMBL" id="PKSG01000344">
    <property type="protein sequence ID" value="POR36300.1"/>
    <property type="molecule type" value="Genomic_DNA"/>
</dbReference>
<name>A0A2S4L1G6_9HYPO</name>
<proteinExistence type="predicted"/>
<organism evidence="2 3">
    <name type="scientific">Tolypocladium paradoxum</name>
    <dbReference type="NCBI Taxonomy" id="94208"/>
    <lineage>
        <taxon>Eukaryota</taxon>
        <taxon>Fungi</taxon>
        <taxon>Dikarya</taxon>
        <taxon>Ascomycota</taxon>
        <taxon>Pezizomycotina</taxon>
        <taxon>Sordariomycetes</taxon>
        <taxon>Hypocreomycetidae</taxon>
        <taxon>Hypocreales</taxon>
        <taxon>Ophiocordycipitaceae</taxon>
        <taxon>Tolypocladium</taxon>
    </lineage>
</organism>
<protein>
    <recommendedName>
        <fullName evidence="1">Aminoglycoside phosphotransferase domain-containing protein</fullName>
    </recommendedName>
</protein>
<evidence type="ECO:0000259" key="1">
    <source>
        <dbReference type="Pfam" id="PF01636"/>
    </source>
</evidence>
<dbReference type="Pfam" id="PF01636">
    <property type="entry name" value="APH"/>
    <property type="match status" value="1"/>
</dbReference>
<dbReference type="AlphaFoldDB" id="A0A2S4L1G6"/>
<gene>
    <name evidence="2" type="ORF">TPAR_03500</name>
</gene>
<dbReference type="InterPro" id="IPR002575">
    <property type="entry name" value="Aminoglycoside_PTrfase"/>
</dbReference>
<evidence type="ECO:0000313" key="3">
    <source>
        <dbReference type="Proteomes" id="UP000237481"/>
    </source>
</evidence>
<keyword evidence="3" id="KW-1185">Reference proteome</keyword>
<dbReference type="InterPro" id="IPR051678">
    <property type="entry name" value="AGP_Transferase"/>
</dbReference>
<dbReference type="OrthoDB" id="5598852at2759"/>
<comment type="caution">
    <text evidence="2">The sequence shown here is derived from an EMBL/GenBank/DDBJ whole genome shotgun (WGS) entry which is preliminary data.</text>
</comment>
<evidence type="ECO:0000313" key="2">
    <source>
        <dbReference type="EMBL" id="POR36300.1"/>
    </source>
</evidence>
<dbReference type="STRING" id="94208.A0A2S4L1G6"/>
<dbReference type="Proteomes" id="UP000237481">
    <property type="component" value="Unassembled WGS sequence"/>
</dbReference>
<reference evidence="2 3" key="1">
    <citation type="submission" date="2018-01" db="EMBL/GenBank/DDBJ databases">
        <title>Harnessing the power of phylogenomics to disentangle the directionality and signatures of interkingdom host jumping in the parasitic fungal genus Tolypocladium.</title>
        <authorList>
            <person name="Quandt C.A."/>
            <person name="Patterson W."/>
            <person name="Spatafora J.W."/>
        </authorList>
    </citation>
    <scope>NUCLEOTIDE SEQUENCE [LARGE SCALE GENOMIC DNA]</scope>
    <source>
        <strain evidence="2 3">NRBC 100945</strain>
    </source>
</reference>